<proteinExistence type="predicted"/>
<evidence type="ECO:0000313" key="1">
    <source>
        <dbReference type="EMBL" id="KIM94854.1"/>
    </source>
</evidence>
<dbReference type="EMBL" id="KN832888">
    <property type="protein sequence ID" value="KIM94854.1"/>
    <property type="molecule type" value="Genomic_DNA"/>
</dbReference>
<accession>A0A0C3GU62</accession>
<name>A0A0C3GU62_OIDMZ</name>
<reference evidence="1 2" key="1">
    <citation type="submission" date="2014-04" db="EMBL/GenBank/DDBJ databases">
        <authorList>
            <consortium name="DOE Joint Genome Institute"/>
            <person name="Kuo A."/>
            <person name="Martino E."/>
            <person name="Perotto S."/>
            <person name="Kohler A."/>
            <person name="Nagy L.G."/>
            <person name="Floudas D."/>
            <person name="Copeland A."/>
            <person name="Barry K.W."/>
            <person name="Cichocki N."/>
            <person name="Veneault-Fourrey C."/>
            <person name="LaButti K."/>
            <person name="Lindquist E.A."/>
            <person name="Lipzen A."/>
            <person name="Lundell T."/>
            <person name="Morin E."/>
            <person name="Murat C."/>
            <person name="Sun H."/>
            <person name="Tunlid A."/>
            <person name="Henrissat B."/>
            <person name="Grigoriev I.V."/>
            <person name="Hibbett D.S."/>
            <person name="Martin F."/>
            <person name="Nordberg H.P."/>
            <person name="Cantor M.N."/>
            <person name="Hua S.X."/>
        </authorList>
    </citation>
    <scope>NUCLEOTIDE SEQUENCE [LARGE SCALE GENOMIC DNA]</scope>
    <source>
        <strain evidence="1 2">Zn</strain>
    </source>
</reference>
<dbReference type="Proteomes" id="UP000054321">
    <property type="component" value="Unassembled WGS sequence"/>
</dbReference>
<gene>
    <name evidence="1" type="ORF">OIDMADRAFT_171687</name>
</gene>
<dbReference type="HOGENOM" id="CLU_1669908_0_0_1"/>
<dbReference type="InParanoid" id="A0A0C3GU62"/>
<organism evidence="1 2">
    <name type="scientific">Oidiodendron maius (strain Zn)</name>
    <dbReference type="NCBI Taxonomy" id="913774"/>
    <lineage>
        <taxon>Eukaryota</taxon>
        <taxon>Fungi</taxon>
        <taxon>Dikarya</taxon>
        <taxon>Ascomycota</taxon>
        <taxon>Pezizomycotina</taxon>
        <taxon>Leotiomycetes</taxon>
        <taxon>Leotiomycetes incertae sedis</taxon>
        <taxon>Myxotrichaceae</taxon>
        <taxon>Oidiodendron</taxon>
    </lineage>
</organism>
<dbReference type="OrthoDB" id="5218140at2759"/>
<sequence>MPSQPEMSFVGINFILALEHPCRTHFHAPEAEFNPKGAASNHEMMATALLYAQAPEPVFKDLDRAAWRSPALELTKLWEMSRSLPKGDWEITPVQAWFLLTAAYDSSFLLAGDGKKLDALTKGLARFVDCQGFGTVLDIGRFWGVVNSVMGTGGAVGD</sequence>
<dbReference type="STRING" id="913774.A0A0C3GU62"/>
<dbReference type="AlphaFoldDB" id="A0A0C3GU62"/>
<keyword evidence="2" id="KW-1185">Reference proteome</keyword>
<protein>
    <submittedName>
        <fullName evidence="1">Uncharacterized protein</fullName>
    </submittedName>
</protein>
<reference evidence="2" key="2">
    <citation type="submission" date="2015-01" db="EMBL/GenBank/DDBJ databases">
        <title>Evolutionary Origins and Diversification of the Mycorrhizal Mutualists.</title>
        <authorList>
            <consortium name="DOE Joint Genome Institute"/>
            <consortium name="Mycorrhizal Genomics Consortium"/>
            <person name="Kohler A."/>
            <person name="Kuo A."/>
            <person name="Nagy L.G."/>
            <person name="Floudas D."/>
            <person name="Copeland A."/>
            <person name="Barry K.W."/>
            <person name="Cichocki N."/>
            <person name="Veneault-Fourrey C."/>
            <person name="LaButti K."/>
            <person name="Lindquist E.A."/>
            <person name="Lipzen A."/>
            <person name="Lundell T."/>
            <person name="Morin E."/>
            <person name="Murat C."/>
            <person name="Riley R."/>
            <person name="Ohm R."/>
            <person name="Sun H."/>
            <person name="Tunlid A."/>
            <person name="Henrissat B."/>
            <person name="Grigoriev I.V."/>
            <person name="Hibbett D.S."/>
            <person name="Martin F."/>
        </authorList>
    </citation>
    <scope>NUCLEOTIDE SEQUENCE [LARGE SCALE GENOMIC DNA]</scope>
    <source>
        <strain evidence="2">Zn</strain>
    </source>
</reference>
<evidence type="ECO:0000313" key="2">
    <source>
        <dbReference type="Proteomes" id="UP000054321"/>
    </source>
</evidence>